<sequence length="192" mass="22287">MLLSSIKHLFIVIGLVVIASLVYVFGTSMLFFSSGDQLEFSYLLSLFCFMPLGFIILPHFIAKKNNLYSSGHNIRFSWQSYVILAVLIFLVNHFFIKSSEYFHQMIISACEEFLFRFALYKILRKHYPFWPTIIITSLLFGFVLHLNYPFIDNLILRAPIGFLFALLASRLGLQYSIAGHWLYNLVISQVSF</sequence>
<name>A0A172Q5A5_9STRE</name>
<accession>A0A172Q5A5</accession>
<keyword evidence="2" id="KW-0812">Transmembrane</keyword>
<protein>
    <submittedName>
        <fullName evidence="4">CAAX protease</fullName>
    </submittedName>
</protein>
<feature type="domain" description="CAAX prenyl protease 2/Lysostaphin resistance protein A-like" evidence="3">
    <location>
        <begin position="106"/>
        <end position="186"/>
    </location>
</feature>
<dbReference type="AlphaFoldDB" id="A0A172Q5A5"/>
<dbReference type="EMBL" id="CP014699">
    <property type="protein sequence ID" value="AND78651.1"/>
    <property type="molecule type" value="Genomic_DNA"/>
</dbReference>
<organism evidence="4 5">
    <name type="scientific">Streptococcus pantholopis</name>
    <dbReference type="NCBI Taxonomy" id="1811193"/>
    <lineage>
        <taxon>Bacteria</taxon>
        <taxon>Bacillati</taxon>
        <taxon>Bacillota</taxon>
        <taxon>Bacilli</taxon>
        <taxon>Lactobacillales</taxon>
        <taxon>Streptococcaceae</taxon>
        <taxon>Streptococcus</taxon>
    </lineage>
</organism>
<comment type="similarity">
    <text evidence="1">Belongs to the UPF0177 family.</text>
</comment>
<evidence type="ECO:0000313" key="4">
    <source>
        <dbReference type="EMBL" id="AND78651.1"/>
    </source>
</evidence>
<dbReference type="GO" id="GO:0006508">
    <property type="term" value="P:proteolysis"/>
    <property type="evidence" value="ECO:0007669"/>
    <property type="project" value="UniProtKB-KW"/>
</dbReference>
<feature type="transmembrane region" description="Helical" evidence="2">
    <location>
        <begin position="9"/>
        <end position="34"/>
    </location>
</feature>
<feature type="transmembrane region" description="Helical" evidence="2">
    <location>
        <begin position="40"/>
        <end position="62"/>
    </location>
</feature>
<dbReference type="GO" id="GO:0004175">
    <property type="term" value="F:endopeptidase activity"/>
    <property type="evidence" value="ECO:0007669"/>
    <property type="project" value="UniProtKB-ARBA"/>
</dbReference>
<dbReference type="OrthoDB" id="2414621at2"/>
<feature type="transmembrane region" description="Helical" evidence="2">
    <location>
        <begin position="154"/>
        <end position="173"/>
    </location>
</feature>
<dbReference type="InterPro" id="IPR003675">
    <property type="entry name" value="Rce1/LyrA-like_dom"/>
</dbReference>
<reference evidence="5" key="2">
    <citation type="submission" date="2016-03" db="EMBL/GenBank/DDBJ databases">
        <title>Streptococcus antelopensis sp. nov., isolated from the feces of the Tibetan antelope (Pantholops hodgsonii) in Hoh Xil National Nature Reserve, Qinghai, China.</title>
        <authorList>
            <person name="Bai X."/>
        </authorList>
    </citation>
    <scope>NUCLEOTIDE SEQUENCE [LARGE SCALE GENOMIC DNA]</scope>
    <source>
        <strain evidence="5">TA 26</strain>
    </source>
</reference>
<keyword evidence="5" id="KW-1185">Reference proteome</keyword>
<dbReference type="GO" id="GO:0080120">
    <property type="term" value="P:CAAX-box protein maturation"/>
    <property type="evidence" value="ECO:0007669"/>
    <property type="project" value="UniProtKB-ARBA"/>
</dbReference>
<reference evidence="4 5" key="1">
    <citation type="journal article" date="2016" name="Int. J. Syst. Evol. Microbiol.">
        <title>Streptococcuspantholopis sp. nov., isolated from faeces of the Tibetan antelope (Pantholops hodgsonii).</title>
        <authorList>
            <person name="Bai X."/>
            <person name="Xiong Y."/>
            <person name="Lu S."/>
            <person name="Jin D."/>
            <person name="Lai X."/>
            <person name="Yang J."/>
            <person name="Niu L."/>
            <person name="Hu S."/>
            <person name="Meng X."/>
            <person name="Pu J."/>
            <person name="Ye C."/>
            <person name="Xu J."/>
        </authorList>
    </citation>
    <scope>NUCLEOTIDE SEQUENCE [LARGE SCALE GENOMIC DNA]</scope>
    <source>
        <strain evidence="4 5">TA 26</strain>
    </source>
</reference>
<evidence type="ECO:0000256" key="1">
    <source>
        <dbReference type="ARBA" id="ARBA00009067"/>
    </source>
</evidence>
<evidence type="ECO:0000259" key="3">
    <source>
        <dbReference type="Pfam" id="PF02517"/>
    </source>
</evidence>
<evidence type="ECO:0000313" key="5">
    <source>
        <dbReference type="Proteomes" id="UP000077317"/>
    </source>
</evidence>
<keyword evidence="2" id="KW-0472">Membrane</keyword>
<dbReference type="Proteomes" id="UP000077317">
    <property type="component" value="Chromosome"/>
</dbReference>
<keyword evidence="4" id="KW-0378">Hydrolase</keyword>
<dbReference type="Pfam" id="PF02517">
    <property type="entry name" value="Rce1-like"/>
    <property type="match status" value="1"/>
</dbReference>
<dbReference type="STRING" id="1811193.A0O21_00720"/>
<feature type="transmembrane region" description="Helical" evidence="2">
    <location>
        <begin position="74"/>
        <end position="95"/>
    </location>
</feature>
<keyword evidence="4" id="KW-0645">Protease</keyword>
<gene>
    <name evidence="4" type="ORF">A0O21_00720</name>
</gene>
<keyword evidence="2" id="KW-1133">Transmembrane helix</keyword>
<dbReference type="KEGG" id="spat:A0O21_00720"/>
<proteinExistence type="inferred from homology"/>
<evidence type="ECO:0000256" key="2">
    <source>
        <dbReference type="SAM" id="Phobius"/>
    </source>
</evidence>
<feature type="transmembrane region" description="Helical" evidence="2">
    <location>
        <begin position="127"/>
        <end position="148"/>
    </location>
</feature>
<dbReference type="RefSeq" id="WP_067060065.1">
    <property type="nucleotide sequence ID" value="NZ_CP014699.1"/>
</dbReference>